<dbReference type="PROSITE" id="PS50887">
    <property type="entry name" value="GGDEF"/>
    <property type="match status" value="1"/>
</dbReference>
<organism evidence="3 4">
    <name type="scientific">Undibacterium luofuense</name>
    <dbReference type="NCBI Taxonomy" id="2828733"/>
    <lineage>
        <taxon>Bacteria</taxon>
        <taxon>Pseudomonadati</taxon>
        <taxon>Pseudomonadota</taxon>
        <taxon>Betaproteobacteria</taxon>
        <taxon>Burkholderiales</taxon>
        <taxon>Oxalobacteraceae</taxon>
        <taxon>Undibacterium</taxon>
    </lineage>
</organism>
<dbReference type="EMBL" id="JAGSPN010000008">
    <property type="protein sequence ID" value="MBR7782829.1"/>
    <property type="molecule type" value="Genomic_DNA"/>
</dbReference>
<dbReference type="Gene3D" id="3.20.20.450">
    <property type="entry name" value="EAL domain"/>
    <property type="match status" value="1"/>
</dbReference>
<gene>
    <name evidence="3" type="ORF">KDM89_11790</name>
</gene>
<evidence type="ECO:0000259" key="1">
    <source>
        <dbReference type="PROSITE" id="PS50883"/>
    </source>
</evidence>
<dbReference type="SUPFAM" id="SSF55073">
    <property type="entry name" value="Nucleotide cyclase"/>
    <property type="match status" value="1"/>
</dbReference>
<dbReference type="InterPro" id="IPR029787">
    <property type="entry name" value="Nucleotide_cyclase"/>
</dbReference>
<dbReference type="RefSeq" id="WP_212688135.1">
    <property type="nucleotide sequence ID" value="NZ_JAGSPN010000008.1"/>
</dbReference>
<dbReference type="InterPro" id="IPR050706">
    <property type="entry name" value="Cyclic-di-GMP_PDE-like"/>
</dbReference>
<dbReference type="SUPFAM" id="SSF141868">
    <property type="entry name" value="EAL domain-like"/>
    <property type="match status" value="1"/>
</dbReference>
<proteinExistence type="predicted"/>
<dbReference type="Proteomes" id="UP000680067">
    <property type="component" value="Unassembled WGS sequence"/>
</dbReference>
<dbReference type="GO" id="GO:0071111">
    <property type="term" value="F:cyclic-guanylate-specific phosphodiesterase activity"/>
    <property type="evidence" value="ECO:0007669"/>
    <property type="project" value="InterPro"/>
</dbReference>
<keyword evidence="4" id="KW-1185">Reference proteome</keyword>
<dbReference type="PANTHER" id="PTHR33121:SF70">
    <property type="entry name" value="SIGNALING PROTEIN YKOW"/>
    <property type="match status" value="1"/>
</dbReference>
<dbReference type="CDD" id="cd01948">
    <property type="entry name" value="EAL"/>
    <property type="match status" value="1"/>
</dbReference>
<dbReference type="Gene3D" id="3.30.70.270">
    <property type="match status" value="1"/>
</dbReference>
<evidence type="ECO:0000313" key="3">
    <source>
        <dbReference type="EMBL" id="MBR7782829.1"/>
    </source>
</evidence>
<name>A0A941I7G5_9BURK</name>
<evidence type="ECO:0000259" key="2">
    <source>
        <dbReference type="PROSITE" id="PS50887"/>
    </source>
</evidence>
<reference evidence="3" key="1">
    <citation type="submission" date="2021-04" db="EMBL/GenBank/DDBJ databases">
        <title>novel species isolated from subtropical streams in China.</title>
        <authorList>
            <person name="Lu H."/>
        </authorList>
    </citation>
    <scope>NUCLEOTIDE SEQUENCE</scope>
    <source>
        <strain evidence="3">LFS511W</strain>
    </source>
</reference>
<dbReference type="Pfam" id="PF00990">
    <property type="entry name" value="GGDEF"/>
    <property type="match status" value="1"/>
</dbReference>
<dbReference type="InterPro" id="IPR035919">
    <property type="entry name" value="EAL_sf"/>
</dbReference>
<dbReference type="PROSITE" id="PS50883">
    <property type="entry name" value="EAL"/>
    <property type="match status" value="1"/>
</dbReference>
<comment type="caution">
    <text evidence="3">The sequence shown here is derived from an EMBL/GenBank/DDBJ whole genome shotgun (WGS) entry which is preliminary data.</text>
</comment>
<dbReference type="InterPro" id="IPR001633">
    <property type="entry name" value="EAL_dom"/>
</dbReference>
<feature type="domain" description="EAL" evidence="1">
    <location>
        <begin position="172"/>
        <end position="425"/>
    </location>
</feature>
<evidence type="ECO:0000313" key="4">
    <source>
        <dbReference type="Proteomes" id="UP000680067"/>
    </source>
</evidence>
<sequence length="430" mass="48382">MDTEQHRASCLHHCAEFAVRLQQEIDNARPERTLALLVLHLQRSDRIISLISPSYADVIRQRLWERLRPGLRDQDVAVFASDNECWLMLPGLAAPELVLLAIHRILTTLDVPLMLDSHSVHFSPSIGVAVTPVTGLTSTTMIRMADQAQKRAAAEHLRYAFAEQDIKTSLLPENLPKLVAEVIEANALNVVYQPKVDIHTNRVVAVEALVRWPSDHPQFVPVNELIETVERCGMVEALTLQVLTTVLRESSGWQAQGLDVKIWINLSARLLNQPELPRTLAHKLEVWFAASGSIGLEITESALIRDLEQTVEVLTELKRLGFELAIDDFGTGYSSLAYLRRFPIDELKIDRVFVDSMTDSVQDEQIVKSIVDLAHNFGLPVVAEGAERVETVEMLRKMGCDQVQGYYFAKPMPASQLLKWCADFHLKHAR</sequence>
<dbReference type="AlphaFoldDB" id="A0A941I7G5"/>
<dbReference type="Pfam" id="PF00563">
    <property type="entry name" value="EAL"/>
    <property type="match status" value="1"/>
</dbReference>
<feature type="domain" description="GGDEF" evidence="2">
    <location>
        <begin position="32"/>
        <end position="166"/>
    </location>
</feature>
<dbReference type="SMART" id="SM00052">
    <property type="entry name" value="EAL"/>
    <property type="match status" value="1"/>
</dbReference>
<dbReference type="InterPro" id="IPR043128">
    <property type="entry name" value="Rev_trsase/Diguanyl_cyclase"/>
</dbReference>
<dbReference type="PANTHER" id="PTHR33121">
    <property type="entry name" value="CYCLIC DI-GMP PHOSPHODIESTERASE PDEF"/>
    <property type="match status" value="1"/>
</dbReference>
<dbReference type="InterPro" id="IPR000160">
    <property type="entry name" value="GGDEF_dom"/>
</dbReference>
<protein>
    <submittedName>
        <fullName evidence="3">EAL domain-containing protein</fullName>
    </submittedName>
</protein>
<accession>A0A941I7G5</accession>